<dbReference type="InterPro" id="IPR025514">
    <property type="entry name" value="DUF4402"/>
</dbReference>
<evidence type="ECO:0000256" key="1">
    <source>
        <dbReference type="SAM" id="SignalP"/>
    </source>
</evidence>
<dbReference type="EMBL" id="CP009122">
    <property type="protein sequence ID" value="AJA10632.1"/>
    <property type="molecule type" value="Genomic_DNA"/>
</dbReference>
<dbReference type="Proteomes" id="UP000030907">
    <property type="component" value="Chromosome"/>
</dbReference>
<dbReference type="KEGG" id="sphk:SKP52_18815"/>
<organism evidence="2 3">
    <name type="scientific">Sphingopyxis fribergensis</name>
    <dbReference type="NCBI Taxonomy" id="1515612"/>
    <lineage>
        <taxon>Bacteria</taxon>
        <taxon>Pseudomonadati</taxon>
        <taxon>Pseudomonadota</taxon>
        <taxon>Alphaproteobacteria</taxon>
        <taxon>Sphingomonadales</taxon>
        <taxon>Sphingomonadaceae</taxon>
        <taxon>Sphingopyxis</taxon>
    </lineage>
</organism>
<name>A0A0A7PRM0_9SPHN</name>
<proteinExistence type="predicted"/>
<dbReference type="STRING" id="1515612.SKP52_18815"/>
<keyword evidence="3" id="KW-1185">Reference proteome</keyword>
<sequence length="186" mass="19439">MRTSHIICPRPMQRGLAIFALLIAPTAASPALAQNSAQGAAEAIVLRPLSFFKVNDLDFGDIIPSAAAGTVTIEPDGSRSRTGGVTLAGNAGEPARFAGLGSFNRQVNISLGSNTIWITGPGTRMRVRNFEIGSTPTAILSTSPTRFRITSPLGNYNFPVGGTLEVGANQAPGDYSGTFTITLNYL</sequence>
<dbReference type="AlphaFoldDB" id="A0A0A7PRM0"/>
<dbReference type="HOGENOM" id="CLU_124984_0_0_5"/>
<accession>A0A0A7PRM0</accession>
<reference evidence="2 3" key="1">
    <citation type="journal article" date="2015" name="Int. J. Syst. Evol. Microbiol.">
        <title>Description of Sphingopyxis fribergensis sp. nov. - a soil bacterium with the ability to degrade styrene and phenylacetic acid.</title>
        <authorList>
            <person name="Oelschlagel M."/>
            <person name="Ruckert C."/>
            <person name="Kalinowski J."/>
            <person name="Schmidt G."/>
            <person name="Schlomann M."/>
            <person name="Tischler D."/>
        </authorList>
    </citation>
    <scope>NUCLEOTIDE SEQUENCE [LARGE SCALE GENOMIC DNA]</scope>
    <source>
        <strain evidence="2 3">Kp5.2</strain>
    </source>
</reference>
<evidence type="ECO:0008006" key="4">
    <source>
        <dbReference type="Google" id="ProtNLM"/>
    </source>
</evidence>
<feature type="chain" id="PRO_5002031965" description="Secreted protein" evidence="1">
    <location>
        <begin position="34"/>
        <end position="186"/>
    </location>
</feature>
<feature type="signal peptide" evidence="1">
    <location>
        <begin position="1"/>
        <end position="33"/>
    </location>
</feature>
<evidence type="ECO:0000313" key="2">
    <source>
        <dbReference type="EMBL" id="AJA10632.1"/>
    </source>
</evidence>
<gene>
    <name evidence="2" type="ORF">SKP52_18815</name>
</gene>
<evidence type="ECO:0000313" key="3">
    <source>
        <dbReference type="Proteomes" id="UP000030907"/>
    </source>
</evidence>
<protein>
    <recommendedName>
        <fullName evidence="4">Secreted protein</fullName>
    </recommendedName>
</protein>
<dbReference type="Pfam" id="PF14352">
    <property type="entry name" value="DUF4402"/>
    <property type="match status" value="1"/>
</dbReference>
<dbReference type="RefSeq" id="WP_228383700.1">
    <property type="nucleotide sequence ID" value="NZ_CP009122.1"/>
</dbReference>
<keyword evidence="1" id="KW-0732">Signal</keyword>